<evidence type="ECO:0000256" key="9">
    <source>
        <dbReference type="ARBA" id="ARBA00023136"/>
    </source>
</evidence>
<evidence type="ECO:0000256" key="4">
    <source>
        <dbReference type="ARBA" id="ARBA00022475"/>
    </source>
</evidence>
<dbReference type="OrthoDB" id="7908910at2"/>
<keyword evidence="13" id="KW-1185">Reference proteome</keyword>
<dbReference type="GO" id="GO:0005886">
    <property type="term" value="C:plasma membrane"/>
    <property type="evidence" value="ECO:0007669"/>
    <property type="project" value="UniProtKB-SubCell"/>
</dbReference>
<keyword evidence="6 10" id="KW-0812">Transmembrane</keyword>
<keyword evidence="10" id="KW-0997">Cell inner membrane</keyword>
<evidence type="ECO:0000256" key="1">
    <source>
        <dbReference type="ARBA" id="ARBA00002254"/>
    </source>
</evidence>
<dbReference type="Proteomes" id="UP000006786">
    <property type="component" value="Unassembled WGS sequence"/>
</dbReference>
<keyword evidence="9 10" id="KW-0472">Membrane</keyword>
<evidence type="ECO:0000256" key="7">
    <source>
        <dbReference type="ARBA" id="ARBA00022779"/>
    </source>
</evidence>
<evidence type="ECO:0000313" key="13">
    <source>
        <dbReference type="Proteomes" id="UP000006786"/>
    </source>
</evidence>
<comment type="similarity">
    <text evidence="3 10">Belongs to the FliL family.</text>
</comment>
<evidence type="ECO:0000256" key="8">
    <source>
        <dbReference type="ARBA" id="ARBA00022989"/>
    </source>
</evidence>
<keyword evidence="5 10" id="KW-0145">Chemotaxis</keyword>
<dbReference type="PATRIC" id="fig|391937.3.peg.4031"/>
<evidence type="ECO:0000256" key="10">
    <source>
        <dbReference type="RuleBase" id="RU364125"/>
    </source>
</evidence>
<reference evidence="12 13" key="1">
    <citation type="journal article" date="2012" name="J. Bacteriol.">
        <title>Genome Sequence of Nitratireductor pacificus Type Strain pht-3B.</title>
        <authorList>
            <person name="Lai Q."/>
            <person name="Li G."/>
            <person name="Shao Z."/>
        </authorList>
    </citation>
    <scope>NUCLEOTIDE SEQUENCE [LARGE SCALE GENOMIC DNA]</scope>
    <source>
        <strain evidence="13">pht-3B</strain>
    </source>
</reference>
<keyword evidence="8 10" id="KW-1133">Transmembrane helix</keyword>
<dbReference type="AlphaFoldDB" id="K2MYW8"/>
<evidence type="ECO:0000256" key="11">
    <source>
        <dbReference type="SAM" id="MobiDB-lite"/>
    </source>
</evidence>
<comment type="caution">
    <text evidence="12">The sequence shown here is derived from an EMBL/GenBank/DDBJ whole genome shotgun (WGS) entry which is preliminary data.</text>
</comment>
<dbReference type="InterPro" id="IPR005503">
    <property type="entry name" value="FliL"/>
</dbReference>
<organism evidence="12 13">
    <name type="scientific">Nitratireductor pacificus pht-3B</name>
    <dbReference type="NCBI Taxonomy" id="391937"/>
    <lineage>
        <taxon>Bacteria</taxon>
        <taxon>Pseudomonadati</taxon>
        <taxon>Pseudomonadota</taxon>
        <taxon>Alphaproteobacteria</taxon>
        <taxon>Hyphomicrobiales</taxon>
        <taxon>Phyllobacteriaceae</taxon>
        <taxon>Nitratireductor</taxon>
    </lineage>
</organism>
<keyword evidence="12" id="KW-0966">Cell projection</keyword>
<evidence type="ECO:0000256" key="6">
    <source>
        <dbReference type="ARBA" id="ARBA00022692"/>
    </source>
</evidence>
<evidence type="ECO:0000256" key="5">
    <source>
        <dbReference type="ARBA" id="ARBA00022500"/>
    </source>
</evidence>
<evidence type="ECO:0000313" key="12">
    <source>
        <dbReference type="EMBL" id="EKF17148.1"/>
    </source>
</evidence>
<accession>K2MYW8</accession>
<dbReference type="GO" id="GO:0071973">
    <property type="term" value="P:bacterial-type flagellum-dependent cell motility"/>
    <property type="evidence" value="ECO:0007669"/>
    <property type="project" value="InterPro"/>
</dbReference>
<keyword evidence="4" id="KW-1003">Cell membrane</keyword>
<keyword evidence="12" id="KW-0282">Flagellum</keyword>
<dbReference type="GO" id="GO:0009425">
    <property type="term" value="C:bacterial-type flagellum basal body"/>
    <property type="evidence" value="ECO:0007669"/>
    <property type="project" value="InterPro"/>
</dbReference>
<dbReference type="eggNOG" id="COG1580">
    <property type="taxonomic scope" value="Bacteria"/>
</dbReference>
<dbReference type="GO" id="GO:0006935">
    <property type="term" value="P:chemotaxis"/>
    <property type="evidence" value="ECO:0007669"/>
    <property type="project" value="UniProtKB-KW"/>
</dbReference>
<dbReference type="STRING" id="391937.NA2_19648"/>
<comment type="subcellular location">
    <subcellularLocation>
        <location evidence="10">Cell inner membrane</location>
    </subcellularLocation>
    <subcellularLocation>
        <location evidence="2">Cell membrane</location>
        <topology evidence="2">Single-pass membrane protein</topology>
    </subcellularLocation>
</comment>
<feature type="region of interest" description="Disordered" evidence="11">
    <location>
        <begin position="47"/>
        <end position="73"/>
    </location>
</feature>
<evidence type="ECO:0000256" key="3">
    <source>
        <dbReference type="ARBA" id="ARBA00008281"/>
    </source>
</evidence>
<sequence length="165" mass="17898">MALLEKQTSERTGPSMVVQLLLLVGLTALTAGAGWFAGGYLQNRTGGEKDEPAVAESGAHGGEKEDGKPHGLPGVLDIQPITTNLAEPSDVWVRAEFSLVFDGLPDPAVAEAVHQDLFAYIRTVRLRQVETASGFQHFRSDLEERARIRSDGAVSRILFRALLFE</sequence>
<name>K2MYW8_9HYPH</name>
<dbReference type="Pfam" id="PF03748">
    <property type="entry name" value="FliL"/>
    <property type="match status" value="1"/>
</dbReference>
<feature type="transmembrane region" description="Helical" evidence="10">
    <location>
        <begin position="20"/>
        <end position="41"/>
    </location>
</feature>
<keyword evidence="12" id="KW-0969">Cilium</keyword>
<protein>
    <recommendedName>
        <fullName evidence="10">Flagellar protein FliL</fullName>
    </recommendedName>
</protein>
<gene>
    <name evidence="12" type="ORF">NA2_19648</name>
</gene>
<dbReference type="EMBL" id="AMRM01000029">
    <property type="protein sequence ID" value="EKF17148.1"/>
    <property type="molecule type" value="Genomic_DNA"/>
</dbReference>
<comment type="function">
    <text evidence="1 10">Controls the rotational direction of flagella during chemotaxis.</text>
</comment>
<proteinExistence type="inferred from homology"/>
<keyword evidence="7 10" id="KW-0283">Flagellar rotation</keyword>
<evidence type="ECO:0000256" key="2">
    <source>
        <dbReference type="ARBA" id="ARBA00004162"/>
    </source>
</evidence>